<sequence>MDLAEKKKKYSYSDYKNWPDDERWEIIDGVAYNMSPAPKVKHQKISINFVEKLILQKNRLKGCDLFSAPTDVVLNEYNVVQPDIFIVCDKNKVTEDNIKGAPDLIIEIVSPSTAYKDTKIKKDLYEKFGVREYIIVFPDLFFVERYILKDEAYGVPERFNWDETLKLGIFDIEINLWEIFERELPKKEEQGDIKKS</sequence>
<dbReference type="KEGG" id="hmr:Hipma_1127"/>
<dbReference type="InterPro" id="IPR008538">
    <property type="entry name" value="Uma2"/>
</dbReference>
<name>F2LWI4_HIPMA</name>
<dbReference type="RefSeq" id="WP_013682131.1">
    <property type="nucleotide sequence ID" value="NC_015318.1"/>
</dbReference>
<gene>
    <name evidence="2" type="ordered locus">Hipma_1127</name>
</gene>
<dbReference type="Gene3D" id="3.90.1570.10">
    <property type="entry name" value="tt1808, chain A"/>
    <property type="match status" value="1"/>
</dbReference>
<proteinExistence type="predicted"/>
<dbReference type="OrthoDB" id="5372651at2"/>
<dbReference type="PANTHER" id="PTHR36558">
    <property type="entry name" value="GLR1098 PROTEIN"/>
    <property type="match status" value="1"/>
</dbReference>
<keyword evidence="3" id="KW-1185">Reference proteome</keyword>
<dbReference type="eggNOG" id="COG4636">
    <property type="taxonomic scope" value="Bacteria"/>
</dbReference>
<evidence type="ECO:0000259" key="1">
    <source>
        <dbReference type="Pfam" id="PF05685"/>
    </source>
</evidence>
<reference evidence="3" key="2">
    <citation type="submission" date="2011-03" db="EMBL/GenBank/DDBJ databases">
        <title>The complete genome of Hippea maritima DSM 10411.</title>
        <authorList>
            <consortium name="US DOE Joint Genome Institute (JGI-PGF)"/>
            <person name="Lucas S."/>
            <person name="Copeland A."/>
            <person name="Lapidus A."/>
            <person name="Bruce D."/>
            <person name="Goodwin L."/>
            <person name="Pitluck S."/>
            <person name="Peters L."/>
            <person name="Kyrpides N."/>
            <person name="Mavromatis K."/>
            <person name="Pagani I."/>
            <person name="Ivanova N."/>
            <person name="Mikhailova N."/>
            <person name="Lu M."/>
            <person name="Detter J.C."/>
            <person name="Tapia R."/>
            <person name="Han C."/>
            <person name="Land M."/>
            <person name="Hauser L."/>
            <person name="Markowitz V."/>
            <person name="Cheng J.-F."/>
            <person name="Hugenholtz P."/>
            <person name="Woyke T."/>
            <person name="Wu D."/>
            <person name="Spring S."/>
            <person name="Schroeder M."/>
            <person name="Brambilla E."/>
            <person name="Klenk H.-P."/>
            <person name="Eisen J.A."/>
        </authorList>
    </citation>
    <scope>NUCLEOTIDE SEQUENCE [LARGE SCALE GENOMIC DNA]</scope>
    <source>
        <strain evidence="3">ATCC 700847 / DSM 10411 / MH2</strain>
    </source>
</reference>
<evidence type="ECO:0000313" key="3">
    <source>
        <dbReference type="Proteomes" id="UP000008139"/>
    </source>
</evidence>
<protein>
    <recommendedName>
        <fullName evidence="1">Putative restriction endonuclease domain-containing protein</fullName>
    </recommendedName>
</protein>
<dbReference type="STRING" id="760142.Hipma_1127"/>
<feature type="domain" description="Putative restriction endonuclease" evidence="1">
    <location>
        <begin position="14"/>
        <end position="167"/>
    </location>
</feature>
<dbReference type="Proteomes" id="UP000008139">
    <property type="component" value="Chromosome"/>
</dbReference>
<dbReference type="AlphaFoldDB" id="F2LWI4"/>
<dbReference type="InterPro" id="IPR012296">
    <property type="entry name" value="Nuclease_put_TT1808"/>
</dbReference>
<dbReference type="CDD" id="cd06260">
    <property type="entry name" value="DUF820-like"/>
    <property type="match status" value="1"/>
</dbReference>
<dbReference type="PANTHER" id="PTHR36558:SF1">
    <property type="entry name" value="RESTRICTION ENDONUCLEASE DOMAIN-CONTAINING PROTEIN-RELATED"/>
    <property type="match status" value="1"/>
</dbReference>
<dbReference type="SUPFAM" id="SSF52980">
    <property type="entry name" value="Restriction endonuclease-like"/>
    <property type="match status" value="1"/>
</dbReference>
<dbReference type="InParanoid" id="F2LWI4"/>
<reference evidence="2 3" key="1">
    <citation type="journal article" date="2011" name="Stand. Genomic Sci.">
        <title>Complete genome sequence of the thermophilic sulfur-reducer Hippea maritima type strain (MH(2)).</title>
        <authorList>
            <person name="Huntemann M."/>
            <person name="Lu M."/>
            <person name="Nolan M."/>
            <person name="Lapidus A."/>
            <person name="Lucas S."/>
            <person name="Hammon N."/>
            <person name="Deshpande S."/>
            <person name="Cheng J.F."/>
            <person name="Tapia R."/>
            <person name="Han C."/>
            <person name="Goodwin L."/>
            <person name="Pitluck S."/>
            <person name="Liolios K."/>
            <person name="Pagani I."/>
            <person name="Ivanova N."/>
            <person name="Ovchinikova G."/>
            <person name="Pati A."/>
            <person name="Chen A."/>
            <person name="Palaniappan K."/>
            <person name="Land M."/>
            <person name="Hauser L."/>
            <person name="Jeffries C.D."/>
            <person name="Detter J.C."/>
            <person name="Brambilla E.M."/>
            <person name="Rohde M."/>
            <person name="Spring S."/>
            <person name="Goker M."/>
            <person name="Woyke T."/>
            <person name="Bristow J."/>
            <person name="Eisen J.A."/>
            <person name="Markowitz V."/>
            <person name="Hugenholtz P."/>
            <person name="Kyrpides N.C."/>
            <person name="Klenk H.P."/>
            <person name="Mavromatis K."/>
        </authorList>
    </citation>
    <scope>NUCLEOTIDE SEQUENCE [LARGE SCALE GENOMIC DNA]</scope>
    <source>
        <strain evidence="3">ATCC 700847 / DSM 10411 / MH2</strain>
    </source>
</reference>
<dbReference type="HOGENOM" id="CLU_076312_0_2_7"/>
<dbReference type="InterPro" id="IPR011335">
    <property type="entry name" value="Restrct_endonuc-II-like"/>
</dbReference>
<organism evidence="2 3">
    <name type="scientific">Hippea maritima (strain ATCC 700847 / DSM 10411 / MH2)</name>
    <dbReference type="NCBI Taxonomy" id="760142"/>
    <lineage>
        <taxon>Bacteria</taxon>
        <taxon>Pseudomonadati</taxon>
        <taxon>Campylobacterota</taxon>
        <taxon>Desulfurellia</taxon>
        <taxon>Desulfurellales</taxon>
        <taxon>Hippeaceae</taxon>
        <taxon>Hippea</taxon>
    </lineage>
</organism>
<evidence type="ECO:0000313" key="2">
    <source>
        <dbReference type="EMBL" id="AEA34093.1"/>
    </source>
</evidence>
<dbReference type="Pfam" id="PF05685">
    <property type="entry name" value="Uma2"/>
    <property type="match status" value="1"/>
</dbReference>
<dbReference type="EMBL" id="CP002606">
    <property type="protein sequence ID" value="AEA34093.1"/>
    <property type="molecule type" value="Genomic_DNA"/>
</dbReference>
<accession>F2LWI4</accession>